<dbReference type="Gene3D" id="1.10.8.430">
    <property type="entry name" value="Helical domain of apoptotic protease-activating factors"/>
    <property type="match status" value="1"/>
</dbReference>
<dbReference type="Gene3D" id="1.20.5.4130">
    <property type="match status" value="1"/>
</dbReference>
<dbReference type="InterPro" id="IPR038005">
    <property type="entry name" value="RX-like_CC"/>
</dbReference>
<dbReference type="GO" id="GO:0043531">
    <property type="term" value="F:ADP binding"/>
    <property type="evidence" value="ECO:0007669"/>
    <property type="project" value="InterPro"/>
</dbReference>
<dbReference type="Gene3D" id="3.40.50.300">
    <property type="entry name" value="P-loop containing nucleotide triphosphate hydrolases"/>
    <property type="match status" value="1"/>
</dbReference>
<feature type="domain" description="Disease resistance N-terminal" evidence="5">
    <location>
        <begin position="8"/>
        <end position="95"/>
    </location>
</feature>
<dbReference type="InterPro" id="IPR027417">
    <property type="entry name" value="P-loop_NTPase"/>
</dbReference>
<name>A0AAD7PBV5_QUISA</name>
<evidence type="ECO:0000259" key="6">
    <source>
        <dbReference type="Pfam" id="PF23559"/>
    </source>
</evidence>
<dbReference type="Proteomes" id="UP001163823">
    <property type="component" value="Chromosome 12"/>
</dbReference>
<dbReference type="SUPFAM" id="SSF52540">
    <property type="entry name" value="P-loop containing nucleoside triphosphate hydrolases"/>
    <property type="match status" value="1"/>
</dbReference>
<protein>
    <submittedName>
        <fullName evidence="7">Disease resistance protein</fullName>
    </submittedName>
</protein>
<feature type="domain" description="NB-ARC" evidence="4">
    <location>
        <begin position="171"/>
        <end position="219"/>
    </location>
</feature>
<dbReference type="CDD" id="cd14798">
    <property type="entry name" value="RX-CC_like"/>
    <property type="match status" value="1"/>
</dbReference>
<dbReference type="InterPro" id="IPR036388">
    <property type="entry name" value="WH-like_DNA-bd_sf"/>
</dbReference>
<evidence type="ECO:0000256" key="2">
    <source>
        <dbReference type="ARBA" id="ARBA00022741"/>
    </source>
</evidence>
<dbReference type="PANTHER" id="PTHR23155">
    <property type="entry name" value="DISEASE RESISTANCE PROTEIN RP"/>
    <property type="match status" value="1"/>
</dbReference>
<evidence type="ECO:0000256" key="1">
    <source>
        <dbReference type="ARBA" id="ARBA00022737"/>
    </source>
</evidence>
<feature type="domain" description="NB-ARC" evidence="4">
    <location>
        <begin position="232"/>
        <end position="300"/>
    </location>
</feature>
<dbReference type="Pfam" id="PF00931">
    <property type="entry name" value="NB-ARC"/>
    <property type="match status" value="2"/>
</dbReference>
<dbReference type="AlphaFoldDB" id="A0AAD7PBV5"/>
<dbReference type="EMBL" id="JARAOO010000012">
    <property type="protein sequence ID" value="KAJ7949796.1"/>
    <property type="molecule type" value="Genomic_DNA"/>
</dbReference>
<evidence type="ECO:0000259" key="5">
    <source>
        <dbReference type="Pfam" id="PF18052"/>
    </source>
</evidence>
<dbReference type="InterPro" id="IPR041118">
    <property type="entry name" value="Rx_N"/>
</dbReference>
<keyword evidence="1" id="KW-0677">Repeat</keyword>
<gene>
    <name evidence="7" type="ORF">O6P43_030094</name>
</gene>
<dbReference type="GO" id="GO:0098542">
    <property type="term" value="P:defense response to other organism"/>
    <property type="evidence" value="ECO:0007669"/>
    <property type="project" value="TreeGrafter"/>
</dbReference>
<dbReference type="InterPro" id="IPR044974">
    <property type="entry name" value="Disease_R_plants"/>
</dbReference>
<evidence type="ECO:0000313" key="8">
    <source>
        <dbReference type="Proteomes" id="UP001163823"/>
    </source>
</evidence>
<accession>A0AAD7PBV5</accession>
<dbReference type="InterPro" id="IPR002182">
    <property type="entry name" value="NB-ARC"/>
</dbReference>
<feature type="domain" description="Disease resistance protein winged helix" evidence="6">
    <location>
        <begin position="388"/>
        <end position="459"/>
    </location>
</feature>
<keyword evidence="2" id="KW-0547">Nucleotide-binding</keyword>
<keyword evidence="8" id="KW-1185">Reference proteome</keyword>
<dbReference type="Pfam" id="PF18052">
    <property type="entry name" value="Rx_N"/>
    <property type="match status" value="1"/>
</dbReference>
<dbReference type="Pfam" id="PF23559">
    <property type="entry name" value="WHD_DRP"/>
    <property type="match status" value="1"/>
</dbReference>
<dbReference type="FunFam" id="1.10.10.10:FF:000322">
    <property type="entry name" value="Probable disease resistance protein At1g63360"/>
    <property type="match status" value="1"/>
</dbReference>
<dbReference type="KEGG" id="qsa:O6P43_030094"/>
<comment type="caution">
    <text evidence="7">The sequence shown here is derived from an EMBL/GenBank/DDBJ whole genome shotgun (WGS) entry which is preliminary data.</text>
</comment>
<dbReference type="InterPro" id="IPR058922">
    <property type="entry name" value="WHD_DRP"/>
</dbReference>
<evidence type="ECO:0000259" key="4">
    <source>
        <dbReference type="Pfam" id="PF00931"/>
    </source>
</evidence>
<reference evidence="7" key="1">
    <citation type="journal article" date="2023" name="Science">
        <title>Elucidation of the pathway for biosynthesis of saponin adjuvants from the soapbark tree.</title>
        <authorList>
            <person name="Reed J."/>
            <person name="Orme A."/>
            <person name="El-Demerdash A."/>
            <person name="Owen C."/>
            <person name="Martin L.B.B."/>
            <person name="Misra R.C."/>
            <person name="Kikuchi S."/>
            <person name="Rejzek M."/>
            <person name="Martin A.C."/>
            <person name="Harkess A."/>
            <person name="Leebens-Mack J."/>
            <person name="Louveau T."/>
            <person name="Stephenson M.J."/>
            <person name="Osbourn A."/>
        </authorList>
    </citation>
    <scope>NUCLEOTIDE SEQUENCE</scope>
    <source>
        <strain evidence="7">S10</strain>
    </source>
</reference>
<proteinExistence type="predicted"/>
<dbReference type="Gene3D" id="1.10.10.10">
    <property type="entry name" value="Winged helix-like DNA-binding domain superfamily/Winged helix DNA-binding domain"/>
    <property type="match status" value="1"/>
</dbReference>
<evidence type="ECO:0000313" key="7">
    <source>
        <dbReference type="EMBL" id="KAJ7949796.1"/>
    </source>
</evidence>
<dbReference type="PRINTS" id="PR00364">
    <property type="entry name" value="DISEASERSIST"/>
</dbReference>
<keyword evidence="3" id="KW-0611">Plant defense</keyword>
<organism evidence="7 8">
    <name type="scientific">Quillaja saponaria</name>
    <name type="common">Soap bark tree</name>
    <dbReference type="NCBI Taxonomy" id="32244"/>
    <lineage>
        <taxon>Eukaryota</taxon>
        <taxon>Viridiplantae</taxon>
        <taxon>Streptophyta</taxon>
        <taxon>Embryophyta</taxon>
        <taxon>Tracheophyta</taxon>
        <taxon>Spermatophyta</taxon>
        <taxon>Magnoliopsida</taxon>
        <taxon>eudicotyledons</taxon>
        <taxon>Gunneridae</taxon>
        <taxon>Pentapetalae</taxon>
        <taxon>rosids</taxon>
        <taxon>fabids</taxon>
        <taxon>Fabales</taxon>
        <taxon>Quillajaceae</taxon>
        <taxon>Quillaja</taxon>
    </lineage>
</organism>
<dbReference type="InterPro" id="IPR042197">
    <property type="entry name" value="Apaf_helical"/>
</dbReference>
<evidence type="ECO:0000256" key="3">
    <source>
        <dbReference type="ARBA" id="ARBA00022821"/>
    </source>
</evidence>
<dbReference type="PANTHER" id="PTHR23155:SF1205">
    <property type="entry name" value="DISEASE RESISTANCE PROTEIN RPM1"/>
    <property type="match status" value="1"/>
</dbReference>
<sequence>MASAGVDLGKVVSLLENEASLLADVGDELGELQSELESMRSFLLDAQRRSQRTEQTESQRTCVSQVRDTALEIEEIISEFNYHMNKQNASTKFKKCLYQASHLLNNLRVKHKIATKIKKIKKITSAISDRRQRYGDPLDQGLPTQVADTNWLRNHNELSLFLKDDDLVGFEDAKEKLHGWLLSGERQRMVISILGMGGSGKTTLIYVIKDLLRSLIKEFYLARKEVVPVSQILDDIWELELWNDIKIAMPNTQSGSRVMLTTQKEDIVLSSFGVESHVHRIQPLELDEARDLFHMKAFSNYPDRSCPTELKTLAWKLVEKCEGLPLAVAALGSLMSSKKTKPEWEIVLSGLNWQLNSNRSLQVVKRVLLFNFNDLPYQLKSCFLYCALFPESYPIMCKRLIRLWMAEGFVEQVKRVMPEQIADSYLMQLIFRSMLQVVKRNGFGRPKVSKMHDLMRELVLSISEREKFCNVYDEKEAIENLRARRLSIQTTNREVIAFPVISMTRSLLCFSLVFCLSHCQYHLPLGLNCQGY</sequence>